<comment type="caution">
    <text evidence="1">The sequence shown here is derived from an EMBL/GenBank/DDBJ whole genome shotgun (WGS) entry which is preliminary data.</text>
</comment>
<gene>
    <name evidence="1" type="ORF">FCV25_05090</name>
</gene>
<reference evidence="1 2" key="1">
    <citation type="submission" date="2019-04" db="EMBL/GenBank/DDBJ databases">
        <title>Genome sequencing of Clostridium botulinum Groups I-IV and Clostridium butyricum.</title>
        <authorList>
            <person name="Brunt J."/>
            <person name="Van Vliet A.H.M."/>
            <person name="Stringer S.C."/>
            <person name="Carter A.T."/>
            <person name="Peck M.W."/>
        </authorList>
    </citation>
    <scope>NUCLEOTIDE SEQUENCE [LARGE SCALE GENOMIC DNA]</scope>
    <source>
        <strain evidence="1 2">IFR 18/054</strain>
    </source>
</reference>
<evidence type="ECO:0000313" key="2">
    <source>
        <dbReference type="Proteomes" id="UP000472521"/>
    </source>
</evidence>
<protein>
    <submittedName>
        <fullName evidence="1">ABC transporter permease</fullName>
    </submittedName>
</protein>
<sequence>MKHLIKLELERFRLKPHLLGVILANIIILALSVSVSSTFATTSMQSIPSGLPPLQLSTIAIAKLLIKTTLIVWQSVLIATIIVEEYQSKTIMLLYTYPINRKKMIAAKITLVCGIMLAFYLSSEVFQHIAIYIFSRYISFITYQLDNILIQLVIIVSAILLGLVPLYIGMIRKSTIATIVSSLIIVCITSNSQGSTAGLISVPAVAITFGVIGLIFTVLAIKKIMTSDLY</sequence>
<dbReference type="EMBL" id="SWND01000002">
    <property type="protein sequence ID" value="NFF01154.1"/>
    <property type="molecule type" value="Genomic_DNA"/>
</dbReference>
<proteinExistence type="predicted"/>
<name>A0A6B4KAN4_CLOBO</name>
<dbReference type="AlphaFoldDB" id="A0A6B4KAN4"/>
<organism evidence="1 2">
    <name type="scientific">Clostridium botulinum</name>
    <dbReference type="NCBI Taxonomy" id="1491"/>
    <lineage>
        <taxon>Bacteria</taxon>
        <taxon>Bacillati</taxon>
        <taxon>Bacillota</taxon>
        <taxon>Clostridia</taxon>
        <taxon>Eubacteriales</taxon>
        <taxon>Clostridiaceae</taxon>
        <taxon>Clostridium</taxon>
    </lineage>
</organism>
<evidence type="ECO:0000313" key="1">
    <source>
        <dbReference type="EMBL" id="NFF01154.1"/>
    </source>
</evidence>
<dbReference type="Pfam" id="PF12730">
    <property type="entry name" value="ABC2_membrane_4"/>
    <property type="match status" value="1"/>
</dbReference>
<dbReference type="Proteomes" id="UP000472521">
    <property type="component" value="Unassembled WGS sequence"/>
</dbReference>
<accession>A0A6B4KAN4</accession>